<dbReference type="Pfam" id="PF03619">
    <property type="entry name" value="Solute_trans_a"/>
    <property type="match status" value="1"/>
</dbReference>
<accession>A0A9W7BK38</accession>
<sequence>MASPLSPSPDINVTVASISLILLVMSFCLTSSSTLRTFSSHFRAWKTPRLQRLILRISLLPLVYSLTFMLASVKPNFIGLAEVLNSFYECYCLYTLFCFMTLRLSVSLCKAELGNYISRLELDEIMLSVAEDNNNDYYNKNRNKNNNNNNNNNNNSENNEYSYIEVEESLVNSADDVDRTWAGYYGSFSNNDASSLHNKSSTSERVATLIKSNFSMFWARSRVRTTKAIFGSSANKQFNNIRFFVLQAVFLKPALLAVSSYLKAETDYVALSKFARVSACLTLVVSMVSLLYYYNVLRLVLKDTNGGQNVSVGRQIFLLKLIVIVLALQYMVVDFLEATGQFSTTFGYRTYSDTHKSVRLYCFISIVEMAVLSPVFGRIFREREVGGKPDETHESHEIESILGGDDNLLAARLFGKVLFVLQLWDALGDVDSGGEGLGMLHVDSSLFDSSINLAPPSPPLSTLAKVHSLTDSNHSSSERLDQPTALTPRAAERAGRKSSFSTGKKRVPRFPGDLERDVDSFANDGEIYEV</sequence>
<evidence type="ECO:0000256" key="4">
    <source>
        <dbReference type="ARBA" id="ARBA00023136"/>
    </source>
</evidence>
<evidence type="ECO:0000256" key="2">
    <source>
        <dbReference type="ARBA" id="ARBA00022692"/>
    </source>
</evidence>
<organism evidence="7 8">
    <name type="scientific">Triparma strigata</name>
    <dbReference type="NCBI Taxonomy" id="1606541"/>
    <lineage>
        <taxon>Eukaryota</taxon>
        <taxon>Sar</taxon>
        <taxon>Stramenopiles</taxon>
        <taxon>Ochrophyta</taxon>
        <taxon>Bolidophyceae</taxon>
        <taxon>Parmales</taxon>
        <taxon>Triparmaceae</taxon>
        <taxon>Triparma</taxon>
    </lineage>
</organism>
<evidence type="ECO:0000313" key="8">
    <source>
        <dbReference type="Proteomes" id="UP001165085"/>
    </source>
</evidence>
<feature type="transmembrane region" description="Helical" evidence="6">
    <location>
        <begin position="12"/>
        <end position="32"/>
    </location>
</feature>
<dbReference type="AlphaFoldDB" id="A0A9W7BK38"/>
<evidence type="ECO:0000313" key="7">
    <source>
        <dbReference type="EMBL" id="GMH92666.1"/>
    </source>
</evidence>
<evidence type="ECO:0000256" key="3">
    <source>
        <dbReference type="ARBA" id="ARBA00022989"/>
    </source>
</evidence>
<feature type="transmembrane region" description="Helical" evidence="6">
    <location>
        <begin position="317"/>
        <end position="338"/>
    </location>
</feature>
<dbReference type="PANTHER" id="PTHR23423">
    <property type="entry name" value="ORGANIC SOLUTE TRANSPORTER-RELATED"/>
    <property type="match status" value="1"/>
</dbReference>
<dbReference type="GO" id="GO:0016020">
    <property type="term" value="C:membrane"/>
    <property type="evidence" value="ECO:0007669"/>
    <property type="project" value="UniProtKB-SubCell"/>
</dbReference>
<feature type="region of interest" description="Disordered" evidence="5">
    <location>
        <begin position="137"/>
        <end position="158"/>
    </location>
</feature>
<comment type="subcellular location">
    <subcellularLocation>
        <location evidence="1">Membrane</location>
        <topology evidence="1">Multi-pass membrane protein</topology>
    </subcellularLocation>
</comment>
<feature type="region of interest" description="Disordered" evidence="5">
    <location>
        <begin position="466"/>
        <end position="530"/>
    </location>
</feature>
<evidence type="ECO:0008006" key="9">
    <source>
        <dbReference type="Google" id="ProtNLM"/>
    </source>
</evidence>
<evidence type="ECO:0000256" key="5">
    <source>
        <dbReference type="SAM" id="MobiDB-lite"/>
    </source>
</evidence>
<gene>
    <name evidence="7" type="ORF">TrST_g1784</name>
</gene>
<feature type="transmembrane region" description="Helical" evidence="6">
    <location>
        <begin position="53"/>
        <end position="71"/>
    </location>
</feature>
<keyword evidence="4 6" id="KW-0472">Membrane</keyword>
<comment type="caution">
    <text evidence="7">The sequence shown here is derived from an EMBL/GenBank/DDBJ whole genome shotgun (WGS) entry which is preliminary data.</text>
</comment>
<proteinExistence type="predicted"/>
<keyword evidence="2 6" id="KW-0812">Transmembrane</keyword>
<protein>
    <recommendedName>
        <fullName evidence="9">DUF300-domain-containing protein</fullName>
    </recommendedName>
</protein>
<evidence type="ECO:0000256" key="1">
    <source>
        <dbReference type="ARBA" id="ARBA00004141"/>
    </source>
</evidence>
<feature type="transmembrane region" description="Helical" evidence="6">
    <location>
        <begin position="274"/>
        <end position="296"/>
    </location>
</feature>
<feature type="transmembrane region" description="Helical" evidence="6">
    <location>
        <begin position="243"/>
        <end position="262"/>
    </location>
</feature>
<dbReference type="OrthoDB" id="10464578at2759"/>
<feature type="transmembrane region" description="Helical" evidence="6">
    <location>
        <begin position="91"/>
        <end position="109"/>
    </location>
</feature>
<evidence type="ECO:0000256" key="6">
    <source>
        <dbReference type="SAM" id="Phobius"/>
    </source>
</evidence>
<dbReference type="SMART" id="SM01417">
    <property type="entry name" value="Solute_trans_a"/>
    <property type="match status" value="1"/>
</dbReference>
<keyword evidence="3 6" id="KW-1133">Transmembrane helix</keyword>
<dbReference type="EMBL" id="BRXY01000404">
    <property type="protein sequence ID" value="GMH92666.1"/>
    <property type="molecule type" value="Genomic_DNA"/>
</dbReference>
<dbReference type="InterPro" id="IPR005178">
    <property type="entry name" value="Ostalpha/TMEM184C"/>
</dbReference>
<feature type="transmembrane region" description="Helical" evidence="6">
    <location>
        <begin position="358"/>
        <end position="380"/>
    </location>
</feature>
<dbReference type="Proteomes" id="UP001165085">
    <property type="component" value="Unassembled WGS sequence"/>
</dbReference>
<keyword evidence="8" id="KW-1185">Reference proteome</keyword>
<name>A0A9W7BK38_9STRA</name>
<reference evidence="8" key="1">
    <citation type="journal article" date="2023" name="Commun. Biol.">
        <title>Genome analysis of Parmales, the sister group of diatoms, reveals the evolutionary specialization of diatoms from phago-mixotrophs to photoautotrophs.</title>
        <authorList>
            <person name="Ban H."/>
            <person name="Sato S."/>
            <person name="Yoshikawa S."/>
            <person name="Yamada K."/>
            <person name="Nakamura Y."/>
            <person name="Ichinomiya M."/>
            <person name="Sato N."/>
            <person name="Blanc-Mathieu R."/>
            <person name="Endo H."/>
            <person name="Kuwata A."/>
            <person name="Ogata H."/>
        </authorList>
    </citation>
    <scope>NUCLEOTIDE SEQUENCE [LARGE SCALE GENOMIC DNA]</scope>
    <source>
        <strain evidence="8">NIES 3701</strain>
    </source>
</reference>